<sequence>MESFLYGVVRGGAGACTLGDNPPILWADSSLNTYITKNLQVGSAGPTAGDITAYGTITAAILEIPATTDTPIGLITQAGGRFIHSYGTDNVFAGSNSGNFTMTGAGANTGFGAETLNDITDGFQNVGIGAHAAEIVKGLDNE</sequence>
<gene>
    <name evidence="1" type="ORF">S06H3_18772</name>
</gene>
<proteinExistence type="predicted"/>
<comment type="caution">
    <text evidence="1">The sequence shown here is derived from an EMBL/GenBank/DDBJ whole genome shotgun (WGS) entry which is preliminary data.</text>
</comment>
<protein>
    <submittedName>
        <fullName evidence="1">Uncharacterized protein</fullName>
    </submittedName>
</protein>
<reference evidence="1" key="1">
    <citation type="journal article" date="2014" name="Front. Microbiol.">
        <title>High frequency of phylogenetically diverse reductive dehalogenase-homologous genes in deep subseafloor sedimentary metagenomes.</title>
        <authorList>
            <person name="Kawai M."/>
            <person name="Futagami T."/>
            <person name="Toyoda A."/>
            <person name="Takaki Y."/>
            <person name="Nishi S."/>
            <person name="Hori S."/>
            <person name="Arai W."/>
            <person name="Tsubouchi T."/>
            <person name="Morono Y."/>
            <person name="Uchiyama I."/>
            <person name="Ito T."/>
            <person name="Fujiyama A."/>
            <person name="Inagaki F."/>
            <person name="Takami H."/>
        </authorList>
    </citation>
    <scope>NUCLEOTIDE SEQUENCE</scope>
    <source>
        <strain evidence="1">Expedition CK06-06</strain>
    </source>
</reference>
<feature type="non-terminal residue" evidence="1">
    <location>
        <position position="142"/>
    </location>
</feature>
<dbReference type="EMBL" id="BARV01009531">
    <property type="protein sequence ID" value="GAI16895.1"/>
    <property type="molecule type" value="Genomic_DNA"/>
</dbReference>
<name>X1MQD0_9ZZZZ</name>
<dbReference type="AlphaFoldDB" id="X1MQD0"/>
<evidence type="ECO:0000313" key="1">
    <source>
        <dbReference type="EMBL" id="GAI16895.1"/>
    </source>
</evidence>
<accession>X1MQD0</accession>
<organism evidence="1">
    <name type="scientific">marine sediment metagenome</name>
    <dbReference type="NCBI Taxonomy" id="412755"/>
    <lineage>
        <taxon>unclassified sequences</taxon>
        <taxon>metagenomes</taxon>
        <taxon>ecological metagenomes</taxon>
    </lineage>
</organism>